<dbReference type="AlphaFoldDB" id="W9R9E4"/>
<sequence length="86" mass="9655">MGWGWGCERREEVRMVKLGVLTATIRIAVARATSGGFKYNSVVATGGSDKEGLWWVGSRRHWAWFVKGNDVIIEELDLEDCNALQN</sequence>
<gene>
    <name evidence="1" type="ORF">L484_006517</name>
</gene>
<accession>W9R9E4</accession>
<dbReference type="EMBL" id="KE343837">
    <property type="protein sequence ID" value="EXB43455.1"/>
    <property type="molecule type" value="Genomic_DNA"/>
</dbReference>
<proteinExistence type="predicted"/>
<dbReference type="Proteomes" id="UP000030645">
    <property type="component" value="Unassembled WGS sequence"/>
</dbReference>
<evidence type="ECO:0000313" key="1">
    <source>
        <dbReference type="EMBL" id="EXB43455.1"/>
    </source>
</evidence>
<reference evidence="2" key="1">
    <citation type="submission" date="2013-01" db="EMBL/GenBank/DDBJ databases">
        <title>Draft Genome Sequence of a Mulberry Tree, Morus notabilis C.K. Schneid.</title>
        <authorList>
            <person name="He N."/>
            <person name="Zhao S."/>
        </authorList>
    </citation>
    <scope>NUCLEOTIDE SEQUENCE</scope>
</reference>
<protein>
    <submittedName>
        <fullName evidence="1">Uncharacterized protein</fullName>
    </submittedName>
</protein>
<keyword evidence="2" id="KW-1185">Reference proteome</keyword>
<organism evidence="1 2">
    <name type="scientific">Morus notabilis</name>
    <dbReference type="NCBI Taxonomy" id="981085"/>
    <lineage>
        <taxon>Eukaryota</taxon>
        <taxon>Viridiplantae</taxon>
        <taxon>Streptophyta</taxon>
        <taxon>Embryophyta</taxon>
        <taxon>Tracheophyta</taxon>
        <taxon>Spermatophyta</taxon>
        <taxon>Magnoliopsida</taxon>
        <taxon>eudicotyledons</taxon>
        <taxon>Gunneridae</taxon>
        <taxon>Pentapetalae</taxon>
        <taxon>rosids</taxon>
        <taxon>fabids</taxon>
        <taxon>Rosales</taxon>
        <taxon>Moraceae</taxon>
        <taxon>Moreae</taxon>
        <taxon>Morus</taxon>
    </lineage>
</organism>
<name>W9R9E4_9ROSA</name>
<evidence type="ECO:0000313" key="2">
    <source>
        <dbReference type="Proteomes" id="UP000030645"/>
    </source>
</evidence>